<dbReference type="InterPro" id="IPR035093">
    <property type="entry name" value="RelE/ParE_toxin_dom_sf"/>
</dbReference>
<sequence>MASNAYDYVLTKTAENDIDSTFAYISKVLKNKDAASLLADEFEKKIDDICKHPLTGRLVENDFLKREEVRHFVVKNYIVYYLINDIEKEIVVLRFVYSGRNQDKIIKEL</sequence>
<evidence type="ECO:0000256" key="1">
    <source>
        <dbReference type="ARBA" id="ARBA00022649"/>
    </source>
</evidence>
<evidence type="ECO:0000313" key="3">
    <source>
        <dbReference type="Proteomes" id="UP000198838"/>
    </source>
</evidence>
<evidence type="ECO:0000313" key="2">
    <source>
        <dbReference type="EMBL" id="SFB28567.1"/>
    </source>
</evidence>
<name>A0A1I0ZSN0_9FIRM</name>
<dbReference type="Pfam" id="PF05016">
    <property type="entry name" value="ParE_toxin"/>
    <property type="match status" value="1"/>
</dbReference>
<gene>
    <name evidence="2" type="ORF">SAMN05216249_11732</name>
</gene>
<protein>
    <submittedName>
        <fullName evidence="2">Plasmid stabilization system protein ParE</fullName>
    </submittedName>
</protein>
<reference evidence="2 3" key="1">
    <citation type="submission" date="2016-10" db="EMBL/GenBank/DDBJ databases">
        <authorList>
            <person name="de Groot N.N."/>
        </authorList>
    </citation>
    <scope>NUCLEOTIDE SEQUENCE [LARGE SCALE GENOMIC DNA]</scope>
    <source>
        <strain evidence="2 3">DSM 5522</strain>
    </source>
</reference>
<dbReference type="RefSeq" id="WP_092873628.1">
    <property type="nucleotide sequence ID" value="NZ_FOJY01000017.1"/>
</dbReference>
<dbReference type="Proteomes" id="UP000198838">
    <property type="component" value="Unassembled WGS sequence"/>
</dbReference>
<organism evidence="2 3">
    <name type="scientific">Acetitomaculum ruminis DSM 5522</name>
    <dbReference type="NCBI Taxonomy" id="1120918"/>
    <lineage>
        <taxon>Bacteria</taxon>
        <taxon>Bacillati</taxon>
        <taxon>Bacillota</taxon>
        <taxon>Clostridia</taxon>
        <taxon>Lachnospirales</taxon>
        <taxon>Lachnospiraceae</taxon>
        <taxon>Acetitomaculum</taxon>
    </lineage>
</organism>
<proteinExistence type="predicted"/>
<keyword evidence="1" id="KW-1277">Toxin-antitoxin system</keyword>
<dbReference type="AlphaFoldDB" id="A0A1I0ZSN0"/>
<accession>A0A1I0ZSN0</accession>
<dbReference type="InterPro" id="IPR007712">
    <property type="entry name" value="RelE/ParE_toxin"/>
</dbReference>
<dbReference type="EMBL" id="FOJY01000017">
    <property type="protein sequence ID" value="SFB28567.1"/>
    <property type="molecule type" value="Genomic_DNA"/>
</dbReference>
<keyword evidence="3" id="KW-1185">Reference proteome</keyword>
<dbReference type="Gene3D" id="3.30.2310.20">
    <property type="entry name" value="RelE-like"/>
    <property type="match status" value="1"/>
</dbReference>
<dbReference type="OrthoDB" id="361440at2"/>